<dbReference type="Proteomes" id="UP000838748">
    <property type="component" value="Unassembled WGS sequence"/>
</dbReference>
<gene>
    <name evidence="2" type="ORF">VMF7928_04516</name>
</gene>
<evidence type="ECO:0000313" key="2">
    <source>
        <dbReference type="EMBL" id="CAH0543373.1"/>
    </source>
</evidence>
<evidence type="ECO:0000313" key="3">
    <source>
        <dbReference type="Proteomes" id="UP000838748"/>
    </source>
</evidence>
<feature type="compositionally biased region" description="Basic and acidic residues" evidence="1">
    <location>
        <begin position="1"/>
        <end position="29"/>
    </location>
</feature>
<dbReference type="RefSeq" id="WP_237364222.1">
    <property type="nucleotide sequence ID" value="NZ_CAKLDM010000006.1"/>
</dbReference>
<proteinExistence type="predicted"/>
<name>A0ABN8E9C2_9VIBR</name>
<keyword evidence="3" id="KW-1185">Reference proteome</keyword>
<accession>A0ABN8E9C2</accession>
<evidence type="ECO:0000256" key="1">
    <source>
        <dbReference type="SAM" id="MobiDB-lite"/>
    </source>
</evidence>
<protein>
    <submittedName>
        <fullName evidence="2">Uncharacterized protein</fullName>
    </submittedName>
</protein>
<dbReference type="EMBL" id="CAKLDM010000006">
    <property type="protein sequence ID" value="CAH0543373.1"/>
    <property type="molecule type" value="Genomic_DNA"/>
</dbReference>
<reference evidence="2" key="1">
    <citation type="submission" date="2021-11" db="EMBL/GenBank/DDBJ databases">
        <authorList>
            <person name="Rodrigo-Torres L."/>
            <person name="Arahal R. D."/>
            <person name="Lucena T."/>
        </authorList>
    </citation>
    <scope>NUCLEOTIDE SEQUENCE</scope>
    <source>
        <strain evidence="2">CECT 7928</strain>
    </source>
</reference>
<comment type="caution">
    <text evidence="2">The sequence shown here is derived from an EMBL/GenBank/DDBJ whole genome shotgun (WGS) entry which is preliminary data.</text>
</comment>
<feature type="region of interest" description="Disordered" evidence="1">
    <location>
        <begin position="1"/>
        <end position="33"/>
    </location>
</feature>
<organism evidence="2 3">
    <name type="scientific">Vibrio marisflavi CECT 7928</name>
    <dbReference type="NCBI Taxonomy" id="634439"/>
    <lineage>
        <taxon>Bacteria</taxon>
        <taxon>Pseudomonadati</taxon>
        <taxon>Pseudomonadota</taxon>
        <taxon>Gammaproteobacteria</taxon>
        <taxon>Vibrionales</taxon>
        <taxon>Vibrionaceae</taxon>
        <taxon>Vibrio</taxon>
    </lineage>
</organism>
<sequence>MNSKEKNKKEKKRRLEYEKRQAKRNIKDAKKLKKKNEEALAEELAAHTINHSAIPKGAVNWGKRGR</sequence>